<name>A0A6G5P4C5_9CAUD</name>
<protein>
    <submittedName>
        <fullName evidence="1">Uncharacterized protein</fullName>
    </submittedName>
</protein>
<proteinExistence type="predicted"/>
<evidence type="ECO:0000313" key="1">
    <source>
        <dbReference type="EMBL" id="QBP07013.1"/>
    </source>
</evidence>
<organism evidence="1 2">
    <name type="scientific">Edwardsiella phage ETP-1</name>
    <dbReference type="NCBI Taxonomy" id="2544920"/>
    <lineage>
        <taxon>Viruses</taxon>
        <taxon>Duplodnaviria</taxon>
        <taxon>Heunggongvirae</taxon>
        <taxon>Uroviricota</taxon>
        <taxon>Caudoviricetes</taxon>
        <taxon>Kafunavirus</taxon>
        <taxon>Kafunavirus KF1</taxon>
    </lineage>
</organism>
<dbReference type="SUPFAM" id="SSF55874">
    <property type="entry name" value="ATPase domain of HSP90 chaperone/DNA topoisomerase II/histidine kinase"/>
    <property type="match status" value="1"/>
</dbReference>
<reference evidence="1 2" key="1">
    <citation type="submission" date="2019-02" db="EMBL/GenBank/DDBJ databases">
        <title>Genome sequence of multidrug-resistant Edwardsiella tarda isolate infecting lytic phage ETP-1.</title>
        <authorList>
            <person name="Nikapitiya C."/>
            <person name="Senevirathne A."/>
            <person name="De Zoysa M."/>
            <person name="Lee J."/>
        </authorList>
    </citation>
    <scope>NUCLEOTIDE SEQUENCE [LARGE SCALE GENOMIC DNA]</scope>
</reference>
<sequence length="307" mass="34208">MITYPISPNYVADWGINEAVRELIQNAIDSDEHFTVELTENGLYIESEGVFDTSALLLGNSNKAEGSIGCHGEGMKLAMLVLARSGINHVIRTNGFCITGNIADTDFGPALRVTLTECEQSSRTSVWVDETRLNLAEVFIRNLPNGLLQYTKGLWVAGLKVCDLPGFKYGYNMPLGTIKLDRDRNSADIAVVRDYAAARLLDKADYALIASLLFEQAQDVADLYYRTSQRQDEEIGAECAKLASKQNLGITTIGKVGYHFHNYLCNSGYQQRERSKAGKQLDAFITKHRKHMRADAYRALKRIVKDV</sequence>
<dbReference type="Proteomes" id="UP000501729">
    <property type="component" value="Segment"/>
</dbReference>
<accession>A0A6G5P4C5</accession>
<gene>
    <name evidence="1" type="ORF">ETP1_012</name>
</gene>
<dbReference type="InterPro" id="IPR036890">
    <property type="entry name" value="HATPase_C_sf"/>
</dbReference>
<dbReference type="EMBL" id="MK574011">
    <property type="protein sequence ID" value="QBP07013.1"/>
    <property type="molecule type" value="Genomic_DNA"/>
</dbReference>
<evidence type="ECO:0000313" key="2">
    <source>
        <dbReference type="Proteomes" id="UP000501729"/>
    </source>
</evidence>